<evidence type="ECO:0000313" key="2">
    <source>
        <dbReference type="EMBL" id="USW58732.1"/>
    </source>
</evidence>
<accession>A0A9Q9AZ96</accession>
<dbReference type="CDD" id="cd22893">
    <property type="entry name" value="PlcA-like"/>
    <property type="match status" value="1"/>
</dbReference>
<protein>
    <submittedName>
        <fullName evidence="2">Uncharacterized protein</fullName>
    </submittedName>
</protein>
<sequence length="790" mass="86865">MDTDSKQITDDSNHDASLATVEHLKDVAADGELTMRFVMDLWETMTHCAEPDLYHETTKKLQDALDHEATRKKQTQSAVTAETSISQPQSAKQGDWEGLGIYQIQFTDDGSPIPDPEWPTTSRLVHGTTNDGIAFFELFKSEADSIVIDTTDPARQKLVLPQLKDDKYLVYRLGKKYRSGPAMYDADGNIAYESFNPGLTFDYAEHMFMGNQVNLTFPTYSEVAKGVKFRLGTNGLNLTYGEINALGGDFFGTFEPIMRGKDFAEQCELFRKAYATLADAPGGFTAVNKIQDIMKDEVTEIGKATDDGHKTADTLELYRKLKASTKALSDEDKKLNEATGGIGMPSYLALAQLNLDHFGWGAITSYNAGHYCAIEAARQGDLVKAYTMNAFADHYLGDCFSSGHFRTPRARLHGGDDGVQAAIDVIVAIAGSSTTLEMAGQIALEILNPWSSLIATVKQLAPDLCAKNMHDEDNILGLWLNNTRGDNWQVYGDAKLFTDENKMNAKFMLQALQVSADEVWKAHEQYKEKAIPLPDAGDANLYQAWSIAPSTEIPRNHQPLFDVNGNRRDPWTDPNARGRTEPNWTGLSYVKWAVDFVRSDYFTTFDAASITPNVLRNILNIATVPPIGRFENLDYDGLTLVNGADVITGTRSQSGSNVLGWYAGSVALNGQPTIEAPGAPSAYSACIVPTFIPVITLPVPCTLSVKGYDDKDNIVASTSKTFDAAIIDPVTFAVRLTRPMQKFDLPESFSSKPLKRVTLELEPPFSLVGVGLIDTLEEDLYFVEGVIGDI</sequence>
<reference evidence="2" key="1">
    <citation type="submission" date="2022-06" db="EMBL/GenBank/DDBJ databases">
        <title>Complete genome sequences of two strains of the flax pathogen Septoria linicola.</title>
        <authorList>
            <person name="Lapalu N."/>
            <person name="Simon A."/>
            <person name="Demenou B."/>
            <person name="Paumier D."/>
            <person name="Guillot M.-P."/>
            <person name="Gout L."/>
            <person name="Valade R."/>
        </authorList>
    </citation>
    <scope>NUCLEOTIDE SEQUENCE</scope>
    <source>
        <strain evidence="2">SE15195</strain>
    </source>
</reference>
<dbReference type="AlphaFoldDB" id="A0A9Q9AZ96"/>
<feature type="compositionally biased region" description="Polar residues" evidence="1">
    <location>
        <begin position="75"/>
        <end position="92"/>
    </location>
</feature>
<evidence type="ECO:0000256" key="1">
    <source>
        <dbReference type="SAM" id="MobiDB-lite"/>
    </source>
</evidence>
<proteinExistence type="predicted"/>
<feature type="compositionally biased region" description="Basic and acidic residues" evidence="1">
    <location>
        <begin position="565"/>
        <end position="579"/>
    </location>
</feature>
<keyword evidence="3" id="KW-1185">Reference proteome</keyword>
<dbReference type="InterPro" id="IPR049756">
    <property type="entry name" value="PlcA-like_dom"/>
</dbReference>
<dbReference type="Proteomes" id="UP001056384">
    <property type="component" value="Chromosome 11"/>
</dbReference>
<evidence type="ECO:0000313" key="3">
    <source>
        <dbReference type="Proteomes" id="UP001056384"/>
    </source>
</evidence>
<gene>
    <name evidence="2" type="ORF">Slin15195_G120510</name>
</gene>
<name>A0A9Q9AZ96_9PEZI</name>
<feature type="region of interest" description="Disordered" evidence="1">
    <location>
        <begin position="556"/>
        <end position="579"/>
    </location>
</feature>
<feature type="region of interest" description="Disordered" evidence="1">
    <location>
        <begin position="70"/>
        <end position="93"/>
    </location>
</feature>
<dbReference type="EMBL" id="CP099428">
    <property type="protein sequence ID" value="USW58732.1"/>
    <property type="molecule type" value="Genomic_DNA"/>
</dbReference>
<organism evidence="2 3">
    <name type="scientific">Septoria linicola</name>
    <dbReference type="NCBI Taxonomy" id="215465"/>
    <lineage>
        <taxon>Eukaryota</taxon>
        <taxon>Fungi</taxon>
        <taxon>Dikarya</taxon>
        <taxon>Ascomycota</taxon>
        <taxon>Pezizomycotina</taxon>
        <taxon>Dothideomycetes</taxon>
        <taxon>Dothideomycetidae</taxon>
        <taxon>Mycosphaerellales</taxon>
        <taxon>Mycosphaerellaceae</taxon>
        <taxon>Septoria</taxon>
    </lineage>
</organism>